<keyword evidence="5 7" id="KW-1133">Transmembrane helix</keyword>
<feature type="transmembrane region" description="Helical" evidence="7">
    <location>
        <begin position="273"/>
        <end position="295"/>
    </location>
</feature>
<dbReference type="SUPFAM" id="SSF50182">
    <property type="entry name" value="Sm-like ribonucleoproteins"/>
    <property type="match status" value="1"/>
</dbReference>
<feature type="transmembrane region" description="Helical" evidence="7">
    <location>
        <begin position="61"/>
        <end position="82"/>
    </location>
</feature>
<organism evidence="10 11">
    <name type="scientific">Pendulispora rubella</name>
    <dbReference type="NCBI Taxonomy" id="2741070"/>
    <lineage>
        <taxon>Bacteria</taxon>
        <taxon>Pseudomonadati</taxon>
        <taxon>Myxococcota</taxon>
        <taxon>Myxococcia</taxon>
        <taxon>Myxococcales</taxon>
        <taxon>Sorangiineae</taxon>
        <taxon>Pendulisporaceae</taxon>
        <taxon>Pendulispora</taxon>
    </lineage>
</organism>
<protein>
    <submittedName>
        <fullName evidence="10">Mechanosensitive ion channel family protein</fullName>
    </submittedName>
</protein>
<evidence type="ECO:0000259" key="9">
    <source>
        <dbReference type="Pfam" id="PF21088"/>
    </source>
</evidence>
<dbReference type="InterPro" id="IPR023408">
    <property type="entry name" value="MscS_beta-dom_sf"/>
</dbReference>
<keyword evidence="6 7" id="KW-0472">Membrane</keyword>
<evidence type="ECO:0000256" key="6">
    <source>
        <dbReference type="ARBA" id="ARBA00023136"/>
    </source>
</evidence>
<reference evidence="10" key="1">
    <citation type="submission" date="2021-12" db="EMBL/GenBank/DDBJ databases">
        <title>Discovery of the Pendulisporaceae a myxobacterial family with distinct sporulation behavior and unique specialized metabolism.</title>
        <authorList>
            <person name="Garcia R."/>
            <person name="Popoff A."/>
            <person name="Bader C.D."/>
            <person name="Loehr J."/>
            <person name="Walesch S."/>
            <person name="Walt C."/>
            <person name="Boldt J."/>
            <person name="Bunk B."/>
            <person name="Haeckl F.J.F.P.J."/>
            <person name="Gunesch A.P."/>
            <person name="Birkelbach J."/>
            <person name="Nuebel U."/>
            <person name="Pietschmann T."/>
            <person name="Bach T."/>
            <person name="Mueller R."/>
        </authorList>
    </citation>
    <scope>NUCLEOTIDE SEQUENCE</scope>
    <source>
        <strain evidence="10">MSr11367</strain>
    </source>
</reference>
<dbReference type="Pfam" id="PF21088">
    <property type="entry name" value="MS_channel_1st"/>
    <property type="match status" value="1"/>
</dbReference>
<dbReference type="PANTHER" id="PTHR30460:SF0">
    <property type="entry name" value="MODERATE CONDUCTANCE MECHANOSENSITIVE CHANNEL YBIO"/>
    <property type="match status" value="1"/>
</dbReference>
<name>A0ABZ2LJY3_9BACT</name>
<feature type="transmembrane region" description="Helical" evidence="7">
    <location>
        <begin position="163"/>
        <end position="183"/>
    </location>
</feature>
<evidence type="ECO:0000256" key="4">
    <source>
        <dbReference type="ARBA" id="ARBA00022692"/>
    </source>
</evidence>
<evidence type="ECO:0000256" key="5">
    <source>
        <dbReference type="ARBA" id="ARBA00022989"/>
    </source>
</evidence>
<accession>A0ABZ2LJY3</accession>
<dbReference type="InterPro" id="IPR006685">
    <property type="entry name" value="MscS_channel_2nd"/>
</dbReference>
<feature type="transmembrane region" description="Helical" evidence="7">
    <location>
        <begin position="102"/>
        <end position="126"/>
    </location>
</feature>
<keyword evidence="11" id="KW-1185">Reference proteome</keyword>
<comment type="similarity">
    <text evidence="2">Belongs to the MscS (TC 1.A.23) family.</text>
</comment>
<comment type="subcellular location">
    <subcellularLocation>
        <location evidence="1">Cell membrane</location>
        <topology evidence="1">Multi-pass membrane protein</topology>
    </subcellularLocation>
</comment>
<keyword evidence="3" id="KW-1003">Cell membrane</keyword>
<dbReference type="PANTHER" id="PTHR30460">
    <property type="entry name" value="MODERATE CONDUCTANCE MECHANOSENSITIVE CHANNEL YBIO"/>
    <property type="match status" value="1"/>
</dbReference>
<proteinExistence type="inferred from homology"/>
<evidence type="ECO:0000256" key="3">
    <source>
        <dbReference type="ARBA" id="ARBA00022475"/>
    </source>
</evidence>
<dbReference type="Gene3D" id="2.30.30.60">
    <property type="match status" value="1"/>
</dbReference>
<dbReference type="Gene3D" id="1.10.287.1260">
    <property type="match status" value="1"/>
</dbReference>
<evidence type="ECO:0000259" key="8">
    <source>
        <dbReference type="Pfam" id="PF00924"/>
    </source>
</evidence>
<dbReference type="RefSeq" id="WP_394839845.1">
    <property type="nucleotide sequence ID" value="NZ_CP089929.1"/>
</dbReference>
<dbReference type="SUPFAM" id="SSF82861">
    <property type="entry name" value="Mechanosensitive channel protein MscS (YggB), transmembrane region"/>
    <property type="match status" value="1"/>
</dbReference>
<dbReference type="Pfam" id="PF00924">
    <property type="entry name" value="MS_channel_2nd"/>
    <property type="match status" value="1"/>
</dbReference>
<dbReference type="Proteomes" id="UP001374803">
    <property type="component" value="Chromosome"/>
</dbReference>
<evidence type="ECO:0000256" key="7">
    <source>
        <dbReference type="SAM" id="Phobius"/>
    </source>
</evidence>
<gene>
    <name evidence="10" type="ORF">LVJ94_23440</name>
</gene>
<evidence type="ECO:0000313" key="11">
    <source>
        <dbReference type="Proteomes" id="UP001374803"/>
    </source>
</evidence>
<dbReference type="Gene3D" id="3.30.70.100">
    <property type="match status" value="1"/>
</dbReference>
<dbReference type="InterPro" id="IPR010920">
    <property type="entry name" value="LSM_dom_sf"/>
</dbReference>
<dbReference type="InterPro" id="IPR049142">
    <property type="entry name" value="MS_channel_1st"/>
</dbReference>
<keyword evidence="4 7" id="KW-0812">Transmembrane</keyword>
<evidence type="ECO:0000256" key="2">
    <source>
        <dbReference type="ARBA" id="ARBA00008017"/>
    </source>
</evidence>
<feature type="transmembrane region" description="Helical" evidence="7">
    <location>
        <begin position="350"/>
        <end position="378"/>
    </location>
</feature>
<feature type="transmembrane region" description="Helical" evidence="7">
    <location>
        <begin position="316"/>
        <end position="338"/>
    </location>
</feature>
<sequence length="566" mass="61095">MPALDLILHNLVALGVALILLMVLGQLLLSGVLHLAGYLFRSPLFGEHNAEAFRKRMKRGTLIAVGVGGLLLFVGAIVLTFVRRRALDLVKVWFGHLGQEDLEAVGLHVAYAVGIVVAAAIAGSLARNGMDLLTKFAERSTLLGSSRELTAEVLSRLRTVLRLGIIWGAASWVSVALGLPPVVRRVVFLASDVLVAFYGCRFLVVLAHLAVDLLFEMSGKLTKLESPLKYLGSLTHLKGITKRSIDYFVYVAAATWVADQFTPDTWFSRAGRVGIRIVAIFYASRVLIEVCLLFINEIFLNKTAGRTSGEIQQRRTLVPVAVGLLRYGIYFSALVMVLREADIDPTPLLAGAGVLGVAVGFGAQAFVGDIVAGFFILFENVLLVGDNVEVSGVRGMVEEIGVRITKIRDESGVLHAIPNGEVRKVANHSKVYVNAVVEVHVPYDEDLTRVRELLETVSSEVLEAELGKRGAGPQAGAHALEIKVHELGQQTVMLRVLARVPPGKDLDISTKLRSRLVDELRSHDMAPKNLPTAALESVKLQIARPAEPVAPAAAEAPGAAVPIFKP</sequence>
<feature type="transmembrane region" description="Helical" evidence="7">
    <location>
        <begin position="12"/>
        <end position="40"/>
    </location>
</feature>
<evidence type="ECO:0000313" key="10">
    <source>
        <dbReference type="EMBL" id="WXB10168.1"/>
    </source>
</evidence>
<evidence type="ECO:0000256" key="1">
    <source>
        <dbReference type="ARBA" id="ARBA00004651"/>
    </source>
</evidence>
<feature type="domain" description="Mechanosensitive ion channel MscS" evidence="8">
    <location>
        <begin position="367"/>
        <end position="430"/>
    </location>
</feature>
<dbReference type="InterPro" id="IPR045276">
    <property type="entry name" value="YbiO_bact"/>
</dbReference>
<dbReference type="InterPro" id="IPR011014">
    <property type="entry name" value="MscS_channel_TM-2"/>
</dbReference>
<feature type="domain" description="Mechanosensitive ion channel transmembrane helices 2/3" evidence="9">
    <location>
        <begin position="323"/>
        <end position="364"/>
    </location>
</feature>
<feature type="transmembrane region" description="Helical" evidence="7">
    <location>
        <begin position="195"/>
        <end position="215"/>
    </location>
</feature>
<dbReference type="EMBL" id="CP089983">
    <property type="protein sequence ID" value="WXB10168.1"/>
    <property type="molecule type" value="Genomic_DNA"/>
</dbReference>